<proteinExistence type="predicted"/>
<sequence length="157" mass="17482">MFADHFEGVMSLFSEAVAGDFPQNRRLIIQDAVLAHQEKVQPIYANLPNASGWLCRRCSFKACMGPKASLFKDAREANGTAFLSAILEPLLQKNLPISANEKDRKRDDYPLHIVNRHAVLHGESCDYGTRENSARAFSLCGTACSSWTPSLMKNTHK</sequence>
<reference evidence="2" key="1">
    <citation type="journal article" date="2019" name="Microbiol. Resour. Announc.">
        <title>Complete Genome Sequence of Halomonas olivaria, a Moderately Halophilic Bacterium Isolated from Olive Processing Effluents, Obtained by Nanopore Sequencing.</title>
        <authorList>
            <person name="Nagata S."/>
            <person name="Ii K.M."/>
            <person name="Tsukimi T."/>
            <person name="Miura M.C."/>
            <person name="Galipon J."/>
            <person name="Arakawa K."/>
        </authorList>
    </citation>
    <scope>NUCLEOTIDE SEQUENCE [LARGE SCALE GENOMIC DNA]</scope>
    <source>
        <strain evidence="2">TYRC17</strain>
    </source>
</reference>
<dbReference type="Proteomes" id="UP000289555">
    <property type="component" value="Chromosome"/>
</dbReference>
<gene>
    <name evidence="1" type="ORF">HORIV_35120</name>
</gene>
<accession>A0ABN5X2S0</accession>
<dbReference type="EMBL" id="AP019416">
    <property type="protein sequence ID" value="BBI51091.1"/>
    <property type="molecule type" value="Genomic_DNA"/>
</dbReference>
<name>A0ABN5X2S0_9GAMM</name>
<evidence type="ECO:0000313" key="2">
    <source>
        <dbReference type="Proteomes" id="UP000289555"/>
    </source>
</evidence>
<protein>
    <submittedName>
        <fullName evidence="1">Uncharacterized protein</fullName>
    </submittedName>
</protein>
<evidence type="ECO:0000313" key="1">
    <source>
        <dbReference type="EMBL" id="BBI51091.1"/>
    </source>
</evidence>
<organism evidence="1 2">
    <name type="scientific">Vreelandella olivaria</name>
    <dbReference type="NCBI Taxonomy" id="390919"/>
    <lineage>
        <taxon>Bacteria</taxon>
        <taxon>Pseudomonadati</taxon>
        <taxon>Pseudomonadota</taxon>
        <taxon>Gammaproteobacteria</taxon>
        <taxon>Oceanospirillales</taxon>
        <taxon>Halomonadaceae</taxon>
        <taxon>Vreelandella</taxon>
    </lineage>
</organism>
<keyword evidence="2" id="KW-1185">Reference proteome</keyword>